<evidence type="ECO:0000256" key="2">
    <source>
        <dbReference type="ARBA" id="ARBA00022801"/>
    </source>
</evidence>
<name>A0ABD1GPM7_SALDI</name>
<organism evidence="4 5">
    <name type="scientific">Salvia divinorum</name>
    <name type="common">Maria pastora</name>
    <name type="synonym">Diviner's sage</name>
    <dbReference type="NCBI Taxonomy" id="28513"/>
    <lineage>
        <taxon>Eukaryota</taxon>
        <taxon>Viridiplantae</taxon>
        <taxon>Streptophyta</taxon>
        <taxon>Embryophyta</taxon>
        <taxon>Tracheophyta</taxon>
        <taxon>Spermatophyta</taxon>
        <taxon>Magnoliopsida</taxon>
        <taxon>eudicotyledons</taxon>
        <taxon>Gunneridae</taxon>
        <taxon>Pentapetalae</taxon>
        <taxon>asterids</taxon>
        <taxon>lamiids</taxon>
        <taxon>Lamiales</taxon>
        <taxon>Lamiaceae</taxon>
        <taxon>Nepetoideae</taxon>
        <taxon>Mentheae</taxon>
        <taxon>Salviinae</taxon>
        <taxon>Salvia</taxon>
        <taxon>Salvia subgen. Calosphace</taxon>
    </lineage>
</organism>
<evidence type="ECO:0000259" key="3">
    <source>
        <dbReference type="SMART" id="SM00128"/>
    </source>
</evidence>
<proteinExistence type="inferred from homology"/>
<dbReference type="GO" id="GO:0004439">
    <property type="term" value="F:phosphatidylinositol-4,5-bisphosphate 5-phosphatase activity"/>
    <property type="evidence" value="ECO:0007669"/>
    <property type="project" value="UniProtKB-EC"/>
</dbReference>
<evidence type="ECO:0000256" key="1">
    <source>
        <dbReference type="ARBA" id="ARBA00010768"/>
    </source>
</evidence>
<dbReference type="SUPFAM" id="SSF56219">
    <property type="entry name" value="DNase I-like"/>
    <property type="match status" value="1"/>
</dbReference>
<comment type="similarity">
    <text evidence="1">Belongs to the inositol polyphosphate 5-phosphatase family.</text>
</comment>
<dbReference type="InterPro" id="IPR000300">
    <property type="entry name" value="IPPc"/>
</dbReference>
<accession>A0ABD1GPM7</accession>
<dbReference type="SMART" id="SM00128">
    <property type="entry name" value="IPPc"/>
    <property type="match status" value="1"/>
</dbReference>
<comment type="caution">
    <text evidence="4">The sequence shown here is derived from an EMBL/GenBank/DDBJ whole genome shotgun (WGS) entry which is preliminary data.</text>
</comment>
<gene>
    <name evidence="4" type="ORF">AAHA92_22581</name>
</gene>
<dbReference type="PANTHER" id="PTHR45666">
    <property type="entry name" value="TYPE IV INOSITOL POLYPHOSPHATE 5-PHOSPHATASE 9"/>
    <property type="match status" value="1"/>
</dbReference>
<evidence type="ECO:0000313" key="4">
    <source>
        <dbReference type="EMBL" id="KAL1545909.1"/>
    </source>
</evidence>
<keyword evidence="5" id="KW-1185">Reference proteome</keyword>
<dbReference type="EMBL" id="JBEAFC010000008">
    <property type="protein sequence ID" value="KAL1545909.1"/>
    <property type="molecule type" value="Genomic_DNA"/>
</dbReference>
<dbReference type="EC" id="3.1.3.36" evidence="4"/>
<keyword evidence="2 4" id="KW-0378">Hydrolase</keyword>
<feature type="domain" description="Inositol polyphosphate-related phosphatase" evidence="3">
    <location>
        <begin position="87"/>
        <end position="423"/>
    </location>
</feature>
<dbReference type="PANTHER" id="PTHR45666:SF15">
    <property type="entry name" value="TYPE I INOSITOL POLYPHOSPHATE 5-PHOSPHATASE 8"/>
    <property type="match status" value="1"/>
</dbReference>
<dbReference type="Proteomes" id="UP001567538">
    <property type="component" value="Unassembled WGS sequence"/>
</dbReference>
<sequence length="459" mass="52886">MREENMNLQSSWPKVLVRKWLNINSGRDKYHSDYRINAHFQRRKSCSDDGQYVVVSEELSEEWLVEKNSKTERPEFSQMPPPPIPNSNLRMFVGTWNVGGKSPDDQPNLKDWLRTKEPADIYVLGFQEIVPLNAGNVLGLEDCGPAARWLSLIRQALNEPQYYKPRESFSDLLFLEDDGEDLVSNFSWRKQQKHYCLAACKQMVGIFLCVWVRRDLLHHITSLQVSCVGRGIMGYLGNKGSISISLVVQQSTFCFVCSHLASGEKEGDAARRNWDVMEILRRTRFSQNHPHTILDHHNIIWLGDLNYRLASSSTGGDTNELFYMNDWQALLHKDELRIEQKAGRVFKGFQEGEIYFAPTYKYIANSDPYVVAPNDKRRTPAWCDRILWKGEGVEQIYYMRGESTFSDHRPVYSLFSVQLNAPEYPTQNSAKSAVEELLVCRSRSRSQGCIHTASGIKFH</sequence>
<dbReference type="Gene3D" id="3.60.10.10">
    <property type="entry name" value="Endonuclease/exonuclease/phosphatase"/>
    <property type="match status" value="1"/>
</dbReference>
<dbReference type="InterPro" id="IPR045849">
    <property type="entry name" value="IP5P_plant"/>
</dbReference>
<reference evidence="4 5" key="1">
    <citation type="submission" date="2024-06" db="EMBL/GenBank/DDBJ databases">
        <title>A chromosome level genome sequence of Diviner's sage (Salvia divinorum).</title>
        <authorList>
            <person name="Ford S.A."/>
            <person name="Ro D.-K."/>
            <person name="Ness R.W."/>
            <person name="Phillips M.A."/>
        </authorList>
    </citation>
    <scope>NUCLEOTIDE SEQUENCE [LARGE SCALE GENOMIC DNA]</scope>
    <source>
        <strain evidence="4">SAF-2024a</strain>
        <tissue evidence="4">Leaf</tissue>
    </source>
</reference>
<dbReference type="AlphaFoldDB" id="A0ABD1GPM7"/>
<dbReference type="Pfam" id="PF22669">
    <property type="entry name" value="Exo_endo_phos2"/>
    <property type="match status" value="1"/>
</dbReference>
<evidence type="ECO:0000313" key="5">
    <source>
        <dbReference type="Proteomes" id="UP001567538"/>
    </source>
</evidence>
<protein>
    <submittedName>
        <fullName evidence="4">Phosphoinositide 5-phosphatase</fullName>
        <ecNumber evidence="4">3.1.3.36</ecNumber>
    </submittedName>
</protein>
<dbReference type="InterPro" id="IPR036691">
    <property type="entry name" value="Endo/exonu/phosph_ase_sf"/>
</dbReference>